<dbReference type="PANTHER" id="PTHR45138">
    <property type="entry name" value="REGULATORY COMPONENTS OF SENSORY TRANSDUCTION SYSTEM"/>
    <property type="match status" value="1"/>
</dbReference>
<comment type="catalytic activity">
    <reaction evidence="2">
        <text>2 GTP = 3',3'-c-di-GMP + 2 diphosphate</text>
        <dbReference type="Rhea" id="RHEA:24898"/>
        <dbReference type="ChEBI" id="CHEBI:33019"/>
        <dbReference type="ChEBI" id="CHEBI:37565"/>
        <dbReference type="ChEBI" id="CHEBI:58805"/>
        <dbReference type="EC" id="2.7.7.65"/>
    </reaction>
</comment>
<dbReference type="Pfam" id="PF20966">
    <property type="entry name" value="MASE6"/>
    <property type="match status" value="1"/>
</dbReference>
<feature type="transmembrane region" description="Helical" evidence="3">
    <location>
        <begin position="71"/>
        <end position="90"/>
    </location>
</feature>
<dbReference type="InterPro" id="IPR048435">
    <property type="entry name" value="MASE6"/>
</dbReference>
<gene>
    <name evidence="5" type="ORF">PUND_09619</name>
</gene>
<dbReference type="Proteomes" id="UP000016534">
    <property type="component" value="Unassembled WGS sequence"/>
</dbReference>
<evidence type="ECO:0000256" key="1">
    <source>
        <dbReference type="ARBA" id="ARBA00012528"/>
    </source>
</evidence>
<feature type="transmembrane region" description="Helical" evidence="3">
    <location>
        <begin position="40"/>
        <end position="59"/>
    </location>
</feature>
<evidence type="ECO:0000313" key="5">
    <source>
        <dbReference type="EMBL" id="ERG61360.1"/>
    </source>
</evidence>
<feature type="transmembrane region" description="Helical" evidence="3">
    <location>
        <begin position="117"/>
        <end position="135"/>
    </location>
</feature>
<organism evidence="5 6">
    <name type="scientific">Pseudoalteromonas undina</name>
    <dbReference type="NCBI Taxonomy" id="43660"/>
    <lineage>
        <taxon>Bacteria</taxon>
        <taxon>Pseudomonadati</taxon>
        <taxon>Pseudomonadota</taxon>
        <taxon>Gammaproteobacteria</taxon>
        <taxon>Alteromonadales</taxon>
        <taxon>Pseudoalteromonadaceae</taxon>
        <taxon>Pseudoalteromonas</taxon>
    </lineage>
</organism>
<feature type="transmembrane region" description="Helical" evidence="3">
    <location>
        <begin position="96"/>
        <end position="112"/>
    </location>
</feature>
<dbReference type="InterPro" id="IPR043128">
    <property type="entry name" value="Rev_trsase/Diguanyl_cyclase"/>
</dbReference>
<feature type="domain" description="GGDEF" evidence="4">
    <location>
        <begin position="204"/>
        <end position="334"/>
    </location>
</feature>
<dbReference type="InterPro" id="IPR029787">
    <property type="entry name" value="Nucleotide_cyclase"/>
</dbReference>
<dbReference type="EMBL" id="AHCF02000017">
    <property type="protein sequence ID" value="ERG61360.1"/>
    <property type="molecule type" value="Genomic_DNA"/>
</dbReference>
<keyword evidence="6" id="KW-1185">Reference proteome</keyword>
<name>A0ABN0NJ06_9GAMM</name>
<evidence type="ECO:0000256" key="2">
    <source>
        <dbReference type="ARBA" id="ARBA00034247"/>
    </source>
</evidence>
<dbReference type="Pfam" id="PF00990">
    <property type="entry name" value="GGDEF"/>
    <property type="match status" value="1"/>
</dbReference>
<keyword evidence="3" id="KW-0472">Membrane</keyword>
<keyword evidence="3" id="KW-1133">Transmembrane helix</keyword>
<dbReference type="NCBIfam" id="TIGR00254">
    <property type="entry name" value="GGDEF"/>
    <property type="match status" value="1"/>
</dbReference>
<dbReference type="PANTHER" id="PTHR45138:SF9">
    <property type="entry name" value="DIGUANYLATE CYCLASE DGCM-RELATED"/>
    <property type="match status" value="1"/>
</dbReference>
<protein>
    <recommendedName>
        <fullName evidence="1">diguanylate cyclase</fullName>
        <ecNumber evidence="1">2.7.7.65</ecNumber>
    </recommendedName>
</protein>
<dbReference type="SMART" id="SM00267">
    <property type="entry name" value="GGDEF"/>
    <property type="match status" value="1"/>
</dbReference>
<sequence length="337" mass="38150">MDIAALNSTKTLRKHVLKWMCICFGFLSLVFAVFNLSVNNLHLVGGLEVGFSLLCLYIFKHSQKHYPKRWHAIIMCLAISLIVLCGTYLAPLKNGLFLWTFILPILYYLLLGRRYGLILSSALLFLQLMVLSQKLPHSSFSAFNIGLNLLFVYISIWAISHVFEGNRADFSKRLKNLALLDPLTGAGNRLSMNQYFEVELRDKSQLYLFLLDLDYFKQINDQYGHEVGDKVLVELATLLRVTFAKGYVFRVGGEEFSLMSNFDSPQAALAIAEKLRLAIQNKHIIANGETIKLTASIGVVQYQQQSLSELIDLADKQLYKAKETGRNEVCTDILVHG</sequence>
<evidence type="ECO:0000256" key="3">
    <source>
        <dbReference type="SAM" id="Phobius"/>
    </source>
</evidence>
<dbReference type="PROSITE" id="PS50887">
    <property type="entry name" value="GGDEF"/>
    <property type="match status" value="1"/>
</dbReference>
<reference evidence="5" key="2">
    <citation type="submission" date="2013-04" db="EMBL/GenBank/DDBJ databases">
        <title>Genome sequence of Pseudoalteromonas undina.</title>
        <authorList>
            <person name="Xie B.-B."/>
            <person name="Rong J.-C."/>
            <person name="Qin Q.-L."/>
            <person name="Shu Y.-L."/>
            <person name="Zhang Y.-Z."/>
        </authorList>
    </citation>
    <scope>NUCLEOTIDE SEQUENCE</scope>
    <source>
        <strain evidence="5">NCIMB 2128</strain>
    </source>
</reference>
<keyword evidence="3" id="KW-0812">Transmembrane</keyword>
<dbReference type="InterPro" id="IPR000160">
    <property type="entry name" value="GGDEF_dom"/>
</dbReference>
<dbReference type="CDD" id="cd01949">
    <property type="entry name" value="GGDEF"/>
    <property type="match status" value="1"/>
</dbReference>
<dbReference type="EC" id="2.7.7.65" evidence="1"/>
<feature type="transmembrane region" description="Helical" evidence="3">
    <location>
        <begin position="16"/>
        <end position="34"/>
    </location>
</feature>
<reference evidence="5" key="1">
    <citation type="journal article" date="2012" name="J. Bacteriol.">
        <title>Genome sequences of type strains of seven species of the marine bacterium Pseudoalteromonas.</title>
        <authorList>
            <person name="Xie B.B."/>
            <person name="Shu Y.L."/>
            <person name="Qin Q.L."/>
            <person name="Rong J.C."/>
            <person name="Zhang X.Y."/>
            <person name="Chen X.L."/>
            <person name="Shi M."/>
            <person name="He H.L."/>
            <person name="Zhou B.C."/>
            <person name="Zhang Y.Z."/>
        </authorList>
    </citation>
    <scope>NUCLEOTIDE SEQUENCE [LARGE SCALE GENOMIC DNA]</scope>
    <source>
        <strain evidence="5">NCIMB 2128</strain>
    </source>
</reference>
<dbReference type="SUPFAM" id="SSF55073">
    <property type="entry name" value="Nucleotide cyclase"/>
    <property type="match status" value="1"/>
</dbReference>
<evidence type="ECO:0000313" key="6">
    <source>
        <dbReference type="Proteomes" id="UP000016534"/>
    </source>
</evidence>
<dbReference type="InterPro" id="IPR050469">
    <property type="entry name" value="Diguanylate_Cyclase"/>
</dbReference>
<comment type="caution">
    <text evidence="5">The sequence shown here is derived from an EMBL/GenBank/DDBJ whole genome shotgun (WGS) entry which is preliminary data.</text>
</comment>
<proteinExistence type="predicted"/>
<feature type="transmembrane region" description="Helical" evidence="3">
    <location>
        <begin position="141"/>
        <end position="163"/>
    </location>
</feature>
<dbReference type="Gene3D" id="3.30.70.270">
    <property type="match status" value="1"/>
</dbReference>
<evidence type="ECO:0000259" key="4">
    <source>
        <dbReference type="PROSITE" id="PS50887"/>
    </source>
</evidence>
<accession>A0ABN0NJ06</accession>